<keyword evidence="2" id="KW-1185">Reference proteome</keyword>
<dbReference type="AlphaFoldDB" id="A0A8J3N6M0"/>
<dbReference type="Proteomes" id="UP000597444">
    <property type="component" value="Unassembled WGS sequence"/>
</dbReference>
<comment type="caution">
    <text evidence="1">The sequence shown here is derived from an EMBL/GenBank/DDBJ whole genome shotgun (WGS) entry which is preliminary data.</text>
</comment>
<dbReference type="InterPro" id="IPR000944">
    <property type="entry name" value="Tscrpt_reg_Rrf2"/>
</dbReference>
<dbReference type="PROSITE" id="PS51197">
    <property type="entry name" value="HTH_RRF2_2"/>
    <property type="match status" value="1"/>
</dbReference>
<sequence length="157" mass="17245">MSANSRLTLATHALTLMASPRYRDNFITSERIANSVNTNPVILRGLLGLLEKQHLVSVQRGSNAGWKLARNPEEITLLDVYHAVKPGSLFAMHHTPPNPECNIGCGIGSALEDVYANIQHTLEQELAGTTIADILRGTYAATAERRQQTCKEQLINQ</sequence>
<evidence type="ECO:0000313" key="2">
    <source>
        <dbReference type="Proteomes" id="UP000597444"/>
    </source>
</evidence>
<protein>
    <submittedName>
        <fullName evidence="1">Rrf2 family transcriptional regulator</fullName>
    </submittedName>
</protein>
<accession>A0A8J3N6M0</accession>
<dbReference type="RefSeq" id="WP_220208499.1">
    <property type="nucleotide sequence ID" value="NZ_BNJK01000002.1"/>
</dbReference>
<dbReference type="PANTHER" id="PTHR33221">
    <property type="entry name" value="WINGED HELIX-TURN-HELIX TRANSCRIPTIONAL REGULATOR, RRF2 FAMILY"/>
    <property type="match status" value="1"/>
</dbReference>
<dbReference type="SUPFAM" id="SSF46785">
    <property type="entry name" value="Winged helix' DNA-binding domain"/>
    <property type="match status" value="1"/>
</dbReference>
<evidence type="ECO:0000313" key="1">
    <source>
        <dbReference type="EMBL" id="GHO97718.1"/>
    </source>
</evidence>
<dbReference type="GO" id="GO:0005829">
    <property type="term" value="C:cytosol"/>
    <property type="evidence" value="ECO:0007669"/>
    <property type="project" value="TreeGrafter"/>
</dbReference>
<proteinExistence type="predicted"/>
<name>A0A8J3N6M0_9CHLR</name>
<organism evidence="1 2">
    <name type="scientific">Reticulibacter mediterranei</name>
    <dbReference type="NCBI Taxonomy" id="2778369"/>
    <lineage>
        <taxon>Bacteria</taxon>
        <taxon>Bacillati</taxon>
        <taxon>Chloroflexota</taxon>
        <taxon>Ktedonobacteria</taxon>
        <taxon>Ktedonobacterales</taxon>
        <taxon>Reticulibacteraceae</taxon>
        <taxon>Reticulibacter</taxon>
    </lineage>
</organism>
<dbReference type="GO" id="GO:0003700">
    <property type="term" value="F:DNA-binding transcription factor activity"/>
    <property type="evidence" value="ECO:0007669"/>
    <property type="project" value="TreeGrafter"/>
</dbReference>
<reference evidence="1" key="1">
    <citation type="submission" date="2020-10" db="EMBL/GenBank/DDBJ databases">
        <title>Taxonomic study of unclassified bacteria belonging to the class Ktedonobacteria.</title>
        <authorList>
            <person name="Yabe S."/>
            <person name="Wang C.M."/>
            <person name="Zheng Y."/>
            <person name="Sakai Y."/>
            <person name="Cavaletti L."/>
            <person name="Monciardini P."/>
            <person name="Donadio S."/>
        </authorList>
    </citation>
    <scope>NUCLEOTIDE SEQUENCE</scope>
    <source>
        <strain evidence="1">ID150040</strain>
    </source>
</reference>
<dbReference type="Gene3D" id="1.10.10.10">
    <property type="entry name" value="Winged helix-like DNA-binding domain superfamily/Winged helix DNA-binding domain"/>
    <property type="match status" value="1"/>
</dbReference>
<dbReference type="Pfam" id="PF02082">
    <property type="entry name" value="Rrf2"/>
    <property type="match status" value="1"/>
</dbReference>
<dbReference type="EMBL" id="BNJK01000002">
    <property type="protein sequence ID" value="GHO97718.1"/>
    <property type="molecule type" value="Genomic_DNA"/>
</dbReference>
<dbReference type="InterPro" id="IPR036390">
    <property type="entry name" value="WH_DNA-bd_sf"/>
</dbReference>
<dbReference type="InterPro" id="IPR036388">
    <property type="entry name" value="WH-like_DNA-bd_sf"/>
</dbReference>
<gene>
    <name evidence="1" type="ORF">KSF_077660</name>
</gene>
<dbReference type="PANTHER" id="PTHR33221:SF15">
    <property type="entry name" value="HTH-TYPE TRANSCRIPTIONAL REGULATOR YWGB-RELATED"/>
    <property type="match status" value="1"/>
</dbReference>